<gene>
    <name evidence="1" type="ORF">E2C01_047483</name>
</gene>
<sequence>MCRIPDRVGDTPNILDLFLASNPSPYAVTPSSPLGSFDHNLISISSFIFAFLPQEPRKQSYCNIAQNIQFNPYCKFSRAIMESGQEGMSRPVILCWQVKLASQTRVTALLARFSRQLLPVTSAHRALYGLRGYLYNLHCIRRSLIIKL</sequence>
<evidence type="ECO:0000313" key="2">
    <source>
        <dbReference type="Proteomes" id="UP000324222"/>
    </source>
</evidence>
<dbReference type="EMBL" id="VSRR010011740">
    <property type="protein sequence ID" value="MPC53587.1"/>
    <property type="molecule type" value="Genomic_DNA"/>
</dbReference>
<organism evidence="1 2">
    <name type="scientific">Portunus trituberculatus</name>
    <name type="common">Swimming crab</name>
    <name type="synonym">Neptunus trituberculatus</name>
    <dbReference type="NCBI Taxonomy" id="210409"/>
    <lineage>
        <taxon>Eukaryota</taxon>
        <taxon>Metazoa</taxon>
        <taxon>Ecdysozoa</taxon>
        <taxon>Arthropoda</taxon>
        <taxon>Crustacea</taxon>
        <taxon>Multicrustacea</taxon>
        <taxon>Malacostraca</taxon>
        <taxon>Eumalacostraca</taxon>
        <taxon>Eucarida</taxon>
        <taxon>Decapoda</taxon>
        <taxon>Pleocyemata</taxon>
        <taxon>Brachyura</taxon>
        <taxon>Eubrachyura</taxon>
        <taxon>Portunoidea</taxon>
        <taxon>Portunidae</taxon>
        <taxon>Portuninae</taxon>
        <taxon>Portunus</taxon>
    </lineage>
</organism>
<accession>A0A5B7G7P8</accession>
<evidence type="ECO:0000313" key="1">
    <source>
        <dbReference type="EMBL" id="MPC53587.1"/>
    </source>
</evidence>
<name>A0A5B7G7P8_PORTR</name>
<proteinExistence type="predicted"/>
<dbReference type="Proteomes" id="UP000324222">
    <property type="component" value="Unassembled WGS sequence"/>
</dbReference>
<evidence type="ECO:0008006" key="3">
    <source>
        <dbReference type="Google" id="ProtNLM"/>
    </source>
</evidence>
<protein>
    <recommendedName>
        <fullName evidence="3">Endonuclease/exonuclease/phosphatase domain-containing protein</fullName>
    </recommendedName>
</protein>
<reference evidence="1 2" key="1">
    <citation type="submission" date="2019-05" db="EMBL/GenBank/DDBJ databases">
        <title>Another draft genome of Portunus trituberculatus and its Hox gene families provides insights of decapod evolution.</title>
        <authorList>
            <person name="Jeong J.-H."/>
            <person name="Song I."/>
            <person name="Kim S."/>
            <person name="Choi T."/>
            <person name="Kim D."/>
            <person name="Ryu S."/>
            <person name="Kim W."/>
        </authorList>
    </citation>
    <scope>NUCLEOTIDE SEQUENCE [LARGE SCALE GENOMIC DNA]</scope>
    <source>
        <tissue evidence="1">Muscle</tissue>
    </source>
</reference>
<dbReference type="AlphaFoldDB" id="A0A5B7G7P8"/>
<comment type="caution">
    <text evidence="1">The sequence shown here is derived from an EMBL/GenBank/DDBJ whole genome shotgun (WGS) entry which is preliminary data.</text>
</comment>
<keyword evidence="2" id="KW-1185">Reference proteome</keyword>